<name>A0ABT9TSE7_PAENI</name>
<protein>
    <submittedName>
        <fullName evidence="1">Uncharacterized protein</fullName>
    </submittedName>
</protein>
<evidence type="ECO:0000313" key="1">
    <source>
        <dbReference type="EMBL" id="MDQ0104605.1"/>
    </source>
</evidence>
<evidence type="ECO:0000313" key="2">
    <source>
        <dbReference type="Proteomes" id="UP001244563"/>
    </source>
</evidence>
<dbReference type="RefSeq" id="WP_306879836.1">
    <property type="nucleotide sequence ID" value="NZ_JAUSSW010000019.1"/>
</dbReference>
<organism evidence="1 2">
    <name type="scientific">Paenarthrobacter nicotinovorans</name>
    <name type="common">Arthrobacter nicotinovorans</name>
    <dbReference type="NCBI Taxonomy" id="29320"/>
    <lineage>
        <taxon>Bacteria</taxon>
        <taxon>Bacillati</taxon>
        <taxon>Actinomycetota</taxon>
        <taxon>Actinomycetes</taxon>
        <taxon>Micrococcales</taxon>
        <taxon>Micrococcaceae</taxon>
        <taxon>Paenarthrobacter</taxon>
    </lineage>
</organism>
<comment type="caution">
    <text evidence="1">The sequence shown here is derived from an EMBL/GenBank/DDBJ whole genome shotgun (WGS) entry which is preliminary data.</text>
</comment>
<gene>
    <name evidence="1" type="ORF">J2T10_004280</name>
</gene>
<sequence length="93" mass="10251">MKGAAYREDSRDRDRHLDDAVVLCATIRTPLATAAQMKGSDRSRVPSLHKELADPGHRSWQLLDPVDRTPAMDALRILAANHSLPPANRLKSG</sequence>
<reference evidence="1 2" key="1">
    <citation type="submission" date="2023-07" db="EMBL/GenBank/DDBJ databases">
        <title>Sorghum-associated microbial communities from plants grown in Nebraska, USA.</title>
        <authorList>
            <person name="Schachtman D."/>
        </authorList>
    </citation>
    <scope>NUCLEOTIDE SEQUENCE [LARGE SCALE GENOMIC DNA]</scope>
    <source>
        <strain evidence="1 2">CC523</strain>
    </source>
</reference>
<accession>A0ABT9TSE7</accession>
<dbReference type="EMBL" id="JAUSSW010000019">
    <property type="protein sequence ID" value="MDQ0104605.1"/>
    <property type="molecule type" value="Genomic_DNA"/>
</dbReference>
<dbReference type="Proteomes" id="UP001244563">
    <property type="component" value="Unassembled WGS sequence"/>
</dbReference>
<proteinExistence type="predicted"/>
<keyword evidence="2" id="KW-1185">Reference proteome</keyword>